<dbReference type="AlphaFoldDB" id="E0IDV3"/>
<comment type="function">
    <text evidence="9">Catalyzes the conversion of allantoin (5-ureidohydantoin) to allantoic acid by hydrolytic cleavage of the five-member hydantoin ring.</text>
</comment>
<dbReference type="InterPro" id="IPR006680">
    <property type="entry name" value="Amidohydro-rel"/>
</dbReference>
<feature type="binding site" evidence="9">
    <location>
        <position position="243"/>
    </location>
    <ligand>
        <name>Zn(2+)</name>
        <dbReference type="ChEBI" id="CHEBI:29105"/>
        <label>2</label>
    </ligand>
</feature>
<dbReference type="Gene3D" id="3.20.20.140">
    <property type="entry name" value="Metal-dependent hydrolases"/>
    <property type="match status" value="1"/>
</dbReference>
<dbReference type="InterPro" id="IPR032466">
    <property type="entry name" value="Metal_Hydrolase"/>
</dbReference>
<feature type="binding site" evidence="9">
    <location>
        <position position="63"/>
    </location>
    <ligand>
        <name>Zn(2+)</name>
        <dbReference type="ChEBI" id="CHEBI:29105"/>
        <label>1</label>
    </ligand>
</feature>
<organism evidence="11 12">
    <name type="scientific">Paenibacillus curdlanolyticus YK9</name>
    <dbReference type="NCBI Taxonomy" id="717606"/>
    <lineage>
        <taxon>Bacteria</taxon>
        <taxon>Bacillati</taxon>
        <taxon>Bacillota</taxon>
        <taxon>Bacilli</taxon>
        <taxon>Bacillales</taxon>
        <taxon>Paenibacillaceae</taxon>
        <taxon>Paenibacillus</taxon>
    </lineage>
</organism>
<dbReference type="PANTHER" id="PTHR43668">
    <property type="entry name" value="ALLANTOINASE"/>
    <property type="match status" value="1"/>
</dbReference>
<evidence type="ECO:0000256" key="9">
    <source>
        <dbReference type="HAMAP-Rule" id="MF_01645"/>
    </source>
</evidence>
<comment type="cofactor">
    <cofactor evidence="9">
        <name>Zn(2+)</name>
        <dbReference type="ChEBI" id="CHEBI:29105"/>
    </cofactor>
    <text evidence="9">Binds 2 Zn(2+) ions per subunit.</text>
</comment>
<reference evidence="11 12" key="1">
    <citation type="submission" date="2010-07" db="EMBL/GenBank/DDBJ databases">
        <title>The draft genome of Paenibacillus curdlanolyticus YK9.</title>
        <authorList>
            <consortium name="US DOE Joint Genome Institute (JGI-PGF)"/>
            <person name="Lucas S."/>
            <person name="Copeland A."/>
            <person name="Lapidus A."/>
            <person name="Cheng J.-F."/>
            <person name="Bruce D."/>
            <person name="Goodwin L."/>
            <person name="Pitluck S."/>
            <person name="Land M.L."/>
            <person name="Hauser L."/>
            <person name="Chang Y.-J."/>
            <person name="Jeffries C."/>
            <person name="Anderson I.J."/>
            <person name="Johnson E."/>
            <person name="Loganathan U."/>
            <person name="Mulhopadhyay B."/>
            <person name="Kyrpides N."/>
            <person name="Woyke T.J."/>
        </authorList>
    </citation>
    <scope>NUCLEOTIDE SEQUENCE [LARGE SCALE GENOMIC DNA]</scope>
    <source>
        <strain evidence="11 12">YK9</strain>
    </source>
</reference>
<feature type="domain" description="Amidohydrolase-related" evidence="10">
    <location>
        <begin position="52"/>
        <end position="435"/>
    </location>
</feature>
<dbReference type="SUPFAM" id="SSF51556">
    <property type="entry name" value="Metallo-dependent hydrolases"/>
    <property type="match status" value="1"/>
</dbReference>
<comment type="function">
    <text evidence="1">Catalyzes the reversible cyclization of carbamoyl aspartate to dihydroorotate.</text>
</comment>
<comment type="similarity">
    <text evidence="3">Belongs to the metallo-dependent hydrolases superfamily. DHOase family. Class I DHOase subfamily.</text>
</comment>
<evidence type="ECO:0000256" key="2">
    <source>
        <dbReference type="ARBA" id="ARBA00008829"/>
    </source>
</evidence>
<evidence type="ECO:0000256" key="3">
    <source>
        <dbReference type="ARBA" id="ARBA00010286"/>
    </source>
</evidence>
<dbReference type="STRING" id="717606.PaecuDRAFT_3844"/>
<dbReference type="UniPathway" id="UPA00395">
    <property type="reaction ID" value="UER00653"/>
</dbReference>
<dbReference type="GO" id="GO:0005737">
    <property type="term" value="C:cytoplasm"/>
    <property type="evidence" value="ECO:0007669"/>
    <property type="project" value="TreeGrafter"/>
</dbReference>
<evidence type="ECO:0000256" key="5">
    <source>
        <dbReference type="ARBA" id="ARBA00022631"/>
    </source>
</evidence>
<dbReference type="eggNOG" id="COG0044">
    <property type="taxonomic scope" value="Bacteria"/>
</dbReference>
<name>E0IDV3_9BACL</name>
<evidence type="ECO:0000313" key="11">
    <source>
        <dbReference type="EMBL" id="EFM09307.1"/>
    </source>
</evidence>
<dbReference type="InterPro" id="IPR017593">
    <property type="entry name" value="Allantoinase"/>
</dbReference>
<dbReference type="InterPro" id="IPR002195">
    <property type="entry name" value="Dihydroorotase_CS"/>
</dbReference>
<dbReference type="InterPro" id="IPR011059">
    <property type="entry name" value="Metal-dep_hydrolase_composite"/>
</dbReference>
<dbReference type="Proteomes" id="UP000005387">
    <property type="component" value="Unassembled WGS sequence"/>
</dbReference>
<evidence type="ECO:0000256" key="1">
    <source>
        <dbReference type="ARBA" id="ARBA00002368"/>
    </source>
</evidence>
<dbReference type="EMBL" id="AEDD01000011">
    <property type="protein sequence ID" value="EFM09307.1"/>
    <property type="molecule type" value="Genomic_DNA"/>
</dbReference>
<dbReference type="PANTHER" id="PTHR43668:SF4">
    <property type="entry name" value="ALLANTOINASE"/>
    <property type="match status" value="1"/>
</dbReference>
<keyword evidence="6 9" id="KW-0479">Metal-binding</keyword>
<dbReference type="NCBIfam" id="TIGR03178">
    <property type="entry name" value="allantoinase"/>
    <property type="match status" value="1"/>
</dbReference>
<evidence type="ECO:0000256" key="8">
    <source>
        <dbReference type="ARBA" id="ARBA00022833"/>
    </source>
</evidence>
<keyword evidence="7 9" id="KW-0378">Hydrolase</keyword>
<keyword evidence="5 9" id="KW-0659">Purine metabolism</keyword>
<dbReference type="Pfam" id="PF01979">
    <property type="entry name" value="Amidohydro_1"/>
    <property type="match status" value="1"/>
</dbReference>
<dbReference type="SUPFAM" id="SSF51338">
    <property type="entry name" value="Composite domain of metallo-dependent hydrolases"/>
    <property type="match status" value="1"/>
</dbReference>
<gene>
    <name evidence="9" type="primary">allB</name>
    <name evidence="11" type="ORF">PaecuDRAFT_3844</name>
</gene>
<comment type="similarity">
    <text evidence="2">Belongs to the metallo-dependent hydrolases superfamily. Hydantoinase/dihydropyrimidinase family.</text>
</comment>
<evidence type="ECO:0000256" key="7">
    <source>
        <dbReference type="ARBA" id="ARBA00022801"/>
    </source>
</evidence>
<comment type="subunit">
    <text evidence="4 9">Homotetramer.</text>
</comment>
<dbReference type="GO" id="GO:0006145">
    <property type="term" value="P:purine nucleobase catabolic process"/>
    <property type="evidence" value="ECO:0007669"/>
    <property type="project" value="TreeGrafter"/>
</dbReference>
<feature type="binding site" evidence="9">
    <location>
        <position position="61"/>
    </location>
    <ligand>
        <name>Zn(2+)</name>
        <dbReference type="ChEBI" id="CHEBI:29105"/>
        <label>1</label>
    </ligand>
</feature>
<feature type="binding site" evidence="9">
    <location>
        <position position="187"/>
    </location>
    <ligand>
        <name>Zn(2+)</name>
        <dbReference type="ChEBI" id="CHEBI:29105"/>
        <label>2</label>
    </ligand>
</feature>
<evidence type="ECO:0000256" key="4">
    <source>
        <dbReference type="ARBA" id="ARBA00011881"/>
    </source>
</evidence>
<dbReference type="GO" id="GO:0000256">
    <property type="term" value="P:allantoin catabolic process"/>
    <property type="evidence" value="ECO:0007669"/>
    <property type="project" value="UniProtKB-UniRule"/>
</dbReference>
<dbReference type="GO" id="GO:0004038">
    <property type="term" value="F:allantoinase activity"/>
    <property type="evidence" value="ECO:0007669"/>
    <property type="project" value="UniProtKB-UniRule"/>
</dbReference>
<dbReference type="FunFam" id="3.20.20.140:FF:000174">
    <property type="entry name" value="Dihydropyrimidinase-related protein 2"/>
    <property type="match status" value="1"/>
</dbReference>
<dbReference type="PROSITE" id="PS00482">
    <property type="entry name" value="DIHYDROOROTASE_1"/>
    <property type="match status" value="1"/>
</dbReference>
<comment type="PTM">
    <text evidence="9">Carboxylation allows a single lysine to coordinate two zinc ions.</text>
</comment>
<dbReference type="HAMAP" id="MF_01645">
    <property type="entry name" value="Hydantoinase"/>
    <property type="match status" value="1"/>
</dbReference>
<evidence type="ECO:0000259" key="10">
    <source>
        <dbReference type="Pfam" id="PF01979"/>
    </source>
</evidence>
<keyword evidence="8 9" id="KW-0862">Zinc</keyword>
<comment type="catalytic activity">
    <reaction evidence="9">
        <text>(S)-allantoin + H2O = allantoate + H(+)</text>
        <dbReference type="Rhea" id="RHEA:17029"/>
        <dbReference type="ChEBI" id="CHEBI:15377"/>
        <dbReference type="ChEBI" id="CHEBI:15378"/>
        <dbReference type="ChEBI" id="CHEBI:15678"/>
        <dbReference type="ChEBI" id="CHEBI:17536"/>
        <dbReference type="EC" id="3.5.2.5"/>
    </reaction>
</comment>
<sequence>MTQFEWIVQGGDVVLSDGVKRLDIGIAGGVIAALGEQLDAGNAQIIPAAGLTVLPGAIDVHVHLNEPGLGHWEGFRTGTSALAAGGCTTCFDMPLNGRPPTVSLAALKRKQRAAESASRIDYGLWGGLMPGFLDQIEPLAEAGVIGFKAFMSSPGTTEEGDFREVDDLLLLRGMARIAPTGRLLALHAESESIVSALADEMRNEGLVDARSYAMTRPVWAERDAVRRALLAAELTGCPVHFVHISSAEAVMDIAEARRSGVDASIETCAHYLTLTVDDFVELGAIAKCAPPLRDTSNLERMWELIADGTIDLVSSDHSPCPPELKLGDNYFEIWGGISGAQSTMELMLDEGCLKRGISLVTAARVLATAPARRFGISDRKGEIRIGLDADLAIVDMNQPYTLKREHLLDRHRQSPYVGKTFGCRVLRTLVRGQTVYEAGGAGIADNQLEGILIRPTGFSEAQRIERGNAADGRG</sequence>
<protein>
    <recommendedName>
        <fullName evidence="9">Allantoinase</fullName>
        <ecNumber evidence="9">3.5.2.5</ecNumber>
    </recommendedName>
    <alternativeName>
        <fullName evidence="9">Allantoin-utilizing enzyme</fullName>
    </alternativeName>
</protein>
<dbReference type="RefSeq" id="WP_006039830.1">
    <property type="nucleotide sequence ID" value="NZ_AEDD01000011.1"/>
</dbReference>
<dbReference type="EC" id="3.5.2.5" evidence="9"/>
<evidence type="ECO:0000313" key="12">
    <source>
        <dbReference type="Proteomes" id="UP000005387"/>
    </source>
</evidence>
<dbReference type="GO" id="GO:0050897">
    <property type="term" value="F:cobalt ion binding"/>
    <property type="evidence" value="ECO:0007669"/>
    <property type="project" value="InterPro"/>
</dbReference>
<comment type="similarity">
    <text evidence="9">Belongs to the metallo-dependent hydrolases superfamily. Allantoinase family.</text>
</comment>
<dbReference type="Gene3D" id="2.30.40.10">
    <property type="entry name" value="Urease, subunit C, domain 1"/>
    <property type="match status" value="1"/>
</dbReference>
<feature type="binding site" evidence="9">
    <location>
        <position position="316"/>
    </location>
    <ligand>
        <name>Zn(2+)</name>
        <dbReference type="ChEBI" id="CHEBI:29105"/>
        <label>1</label>
    </ligand>
</feature>
<proteinExistence type="inferred from homology"/>
<accession>E0IDV3</accession>
<dbReference type="InterPro" id="IPR047604">
    <property type="entry name" value="Allantoinase_bact"/>
</dbReference>
<dbReference type="InterPro" id="IPR050138">
    <property type="entry name" value="DHOase/Allantoinase_Hydrolase"/>
</dbReference>
<dbReference type="GO" id="GO:0008270">
    <property type="term" value="F:zinc ion binding"/>
    <property type="evidence" value="ECO:0007669"/>
    <property type="project" value="InterPro"/>
</dbReference>
<dbReference type="OrthoDB" id="9765462at2"/>
<feature type="binding site" description="via carbamate group" evidence="9">
    <location>
        <position position="148"/>
    </location>
    <ligand>
        <name>Zn(2+)</name>
        <dbReference type="ChEBI" id="CHEBI:29105"/>
        <label>1</label>
    </ligand>
</feature>
<keyword evidence="12" id="KW-1185">Reference proteome</keyword>
<feature type="binding site" description="via carbamate group" evidence="9">
    <location>
        <position position="148"/>
    </location>
    <ligand>
        <name>Zn(2+)</name>
        <dbReference type="ChEBI" id="CHEBI:29105"/>
        <label>2</label>
    </ligand>
</feature>
<evidence type="ECO:0000256" key="6">
    <source>
        <dbReference type="ARBA" id="ARBA00022723"/>
    </source>
</evidence>
<feature type="modified residue" description="N6-carboxylysine" evidence="9">
    <location>
        <position position="148"/>
    </location>
</feature>
<comment type="pathway">
    <text evidence="9">Nitrogen metabolism; (S)-allantoin degradation; allantoate from (S)-allantoin: step 1/1.</text>
</comment>